<feature type="compositionally biased region" description="Polar residues" evidence="1">
    <location>
        <begin position="70"/>
        <end position="100"/>
    </location>
</feature>
<organism evidence="2 3">
    <name type="scientific">Littorina saxatilis</name>
    <dbReference type="NCBI Taxonomy" id="31220"/>
    <lineage>
        <taxon>Eukaryota</taxon>
        <taxon>Metazoa</taxon>
        <taxon>Spiralia</taxon>
        <taxon>Lophotrochozoa</taxon>
        <taxon>Mollusca</taxon>
        <taxon>Gastropoda</taxon>
        <taxon>Caenogastropoda</taxon>
        <taxon>Littorinimorpha</taxon>
        <taxon>Littorinoidea</taxon>
        <taxon>Littorinidae</taxon>
        <taxon>Littorina</taxon>
    </lineage>
</organism>
<dbReference type="EMBL" id="JBAMIC010000019">
    <property type="protein sequence ID" value="KAK7094189.1"/>
    <property type="molecule type" value="Genomic_DNA"/>
</dbReference>
<protein>
    <submittedName>
        <fullName evidence="2">Uncharacterized protein</fullName>
    </submittedName>
</protein>
<dbReference type="Proteomes" id="UP001374579">
    <property type="component" value="Unassembled WGS sequence"/>
</dbReference>
<keyword evidence="3" id="KW-1185">Reference proteome</keyword>
<evidence type="ECO:0000313" key="2">
    <source>
        <dbReference type="EMBL" id="KAK7094189.1"/>
    </source>
</evidence>
<proteinExistence type="predicted"/>
<feature type="region of interest" description="Disordered" evidence="1">
    <location>
        <begin position="58"/>
        <end position="117"/>
    </location>
</feature>
<feature type="compositionally biased region" description="Basic and acidic residues" evidence="1">
    <location>
        <begin position="59"/>
        <end position="68"/>
    </location>
</feature>
<gene>
    <name evidence="2" type="ORF">V1264_007844</name>
</gene>
<sequence length="117" mass="12521">MAGKSTHQTIGSGLVDVVKRLYPEALSRTYIVPPVHFNRVPYDRVTVPGTGQPALQLREAPHDADRKAASKNQPGVQTSASGQNQPGVQSSASVKISQESNHLHPVKISQGSNHPQP</sequence>
<accession>A0AAN9G469</accession>
<comment type="caution">
    <text evidence="2">The sequence shown here is derived from an EMBL/GenBank/DDBJ whole genome shotgun (WGS) entry which is preliminary data.</text>
</comment>
<dbReference type="AlphaFoldDB" id="A0AAN9G469"/>
<evidence type="ECO:0000256" key="1">
    <source>
        <dbReference type="SAM" id="MobiDB-lite"/>
    </source>
</evidence>
<name>A0AAN9G469_9CAEN</name>
<reference evidence="2 3" key="1">
    <citation type="submission" date="2024-02" db="EMBL/GenBank/DDBJ databases">
        <title>Chromosome-scale genome assembly of the rough periwinkle Littorina saxatilis.</title>
        <authorList>
            <person name="De Jode A."/>
            <person name="Faria R."/>
            <person name="Formenti G."/>
            <person name="Sims Y."/>
            <person name="Smith T.P."/>
            <person name="Tracey A."/>
            <person name="Wood J.M.D."/>
            <person name="Zagrodzka Z.B."/>
            <person name="Johannesson K."/>
            <person name="Butlin R.K."/>
            <person name="Leder E.H."/>
        </authorList>
    </citation>
    <scope>NUCLEOTIDE SEQUENCE [LARGE SCALE GENOMIC DNA]</scope>
    <source>
        <strain evidence="2">Snail1</strain>
        <tissue evidence="2">Muscle</tissue>
    </source>
</reference>
<evidence type="ECO:0000313" key="3">
    <source>
        <dbReference type="Proteomes" id="UP001374579"/>
    </source>
</evidence>